<name>A0A9Q8W9G9_9PEZI</name>
<sequence length="188" mass="20701">MSDSSDSGDESCSTLLDCPQDFELPAASYGTFPTQKNASSQRQSQPFHRSWAAGPCVKSPQLYLVDAEEATHRYRLVPADIEVGQRPASTSSTDPSYEISESKELCAWVISSTGMMQKAQPLTQGAYERSEETLTSLRCNDARIFTRTIRDSNPGPMRAELFNQCDDIPRYDTGLGIVIAPHKVPVTC</sequence>
<reference evidence="1" key="1">
    <citation type="journal article" date="2021" name="Mol. Plant Microbe Interact.">
        <title>Complete Genome Sequence of the Plant-Pathogenic Fungus Colletotrichum lupini.</title>
        <authorList>
            <person name="Baroncelli R."/>
            <person name="Pensec F."/>
            <person name="Da Lio D."/>
            <person name="Boufleur T."/>
            <person name="Vicente I."/>
            <person name="Sarrocco S."/>
            <person name="Picot A."/>
            <person name="Baraldi E."/>
            <person name="Sukno S."/>
            <person name="Thon M."/>
            <person name="Le Floch G."/>
        </authorList>
    </citation>
    <scope>NUCLEOTIDE SEQUENCE</scope>
    <source>
        <strain evidence="1">IMI 504893</strain>
    </source>
</reference>
<evidence type="ECO:0000313" key="2">
    <source>
        <dbReference type="Proteomes" id="UP000830671"/>
    </source>
</evidence>
<gene>
    <name evidence="1" type="ORF">CLUP02_01629</name>
</gene>
<proteinExistence type="predicted"/>
<dbReference type="AlphaFoldDB" id="A0A9Q8W9G9"/>
<accession>A0A9Q8W9G9</accession>
<dbReference type="EMBL" id="CP019471">
    <property type="protein sequence ID" value="UQC74976.1"/>
    <property type="molecule type" value="Genomic_DNA"/>
</dbReference>
<dbReference type="GeneID" id="73335678"/>
<dbReference type="RefSeq" id="XP_049136625.1">
    <property type="nucleotide sequence ID" value="XM_049280668.1"/>
</dbReference>
<keyword evidence="2" id="KW-1185">Reference proteome</keyword>
<evidence type="ECO:0000313" key="1">
    <source>
        <dbReference type="EMBL" id="UQC74976.1"/>
    </source>
</evidence>
<dbReference type="KEGG" id="clup:CLUP02_01629"/>
<protein>
    <submittedName>
        <fullName evidence="1">Uncharacterized protein</fullName>
    </submittedName>
</protein>
<dbReference type="Proteomes" id="UP000830671">
    <property type="component" value="Chromosome 1"/>
</dbReference>
<organism evidence="1 2">
    <name type="scientific">Colletotrichum lupini</name>
    <dbReference type="NCBI Taxonomy" id="145971"/>
    <lineage>
        <taxon>Eukaryota</taxon>
        <taxon>Fungi</taxon>
        <taxon>Dikarya</taxon>
        <taxon>Ascomycota</taxon>
        <taxon>Pezizomycotina</taxon>
        <taxon>Sordariomycetes</taxon>
        <taxon>Hypocreomycetidae</taxon>
        <taxon>Glomerellales</taxon>
        <taxon>Glomerellaceae</taxon>
        <taxon>Colletotrichum</taxon>
        <taxon>Colletotrichum acutatum species complex</taxon>
    </lineage>
</organism>